<sequence>MKRLTRLAALCLMLFVGCAFTLPAHMGTLESYAAAKVKISKTKATVVKGKTVQLKMKGTKAKVKWSSSKKSIATVNKKGKVTAKKPGKATITAKIGKKKYQCKITVKNPTTKLNKTSLTLQVGSSYTLKASSNGKSKKATWTSSNPAVAAVNASGVVTAKAAGTAKVTVKMNGASKVCSVTVKEVAVNPASDYVYVSATGRKYHRVATCSNMASPQKILLSDAKKQGYEPCAKCY</sequence>
<dbReference type="EMBL" id="JAOSHN010000002">
    <property type="protein sequence ID" value="MCU7377601.1"/>
    <property type="molecule type" value="Genomic_DNA"/>
</dbReference>
<evidence type="ECO:0000256" key="1">
    <source>
        <dbReference type="SAM" id="SignalP"/>
    </source>
</evidence>
<feature type="signal peptide" evidence="1">
    <location>
        <begin position="1"/>
        <end position="26"/>
    </location>
</feature>
<dbReference type="RefSeq" id="WP_253020114.1">
    <property type="nucleotide sequence ID" value="NZ_JAJAGH010000015.1"/>
</dbReference>
<organism evidence="3 4">
    <name type="scientific">Hominibacterium faecale</name>
    <dbReference type="NCBI Taxonomy" id="2839743"/>
    <lineage>
        <taxon>Bacteria</taxon>
        <taxon>Bacillati</taxon>
        <taxon>Bacillota</taxon>
        <taxon>Clostridia</taxon>
        <taxon>Peptostreptococcales</taxon>
        <taxon>Anaerovoracaceae</taxon>
        <taxon>Hominibacterium</taxon>
    </lineage>
</organism>
<comment type="caution">
    <text evidence="3">The sequence shown here is derived from an EMBL/GenBank/DDBJ whole genome shotgun (WGS) entry which is preliminary data.</text>
</comment>
<dbReference type="AlphaFoldDB" id="A0A9J6QKD8"/>
<evidence type="ECO:0000313" key="4">
    <source>
        <dbReference type="Proteomes" id="UP001065549"/>
    </source>
</evidence>
<feature type="chain" id="PRO_5039915668" evidence="1">
    <location>
        <begin position="27"/>
        <end position="235"/>
    </location>
</feature>
<gene>
    <name evidence="3" type="ORF">OBO34_04435</name>
</gene>
<dbReference type="SUPFAM" id="SSF49373">
    <property type="entry name" value="Invasin/intimin cell-adhesion fragments"/>
    <property type="match status" value="2"/>
</dbReference>
<feature type="domain" description="BIG2" evidence="2">
    <location>
        <begin position="33"/>
        <end position="105"/>
    </location>
</feature>
<dbReference type="PANTHER" id="PTHR23019">
    <property type="entry name" value="NUCLEAR PORE MEMBRANE GLYCOPROTEIN GP210-RELATED"/>
    <property type="match status" value="1"/>
</dbReference>
<dbReference type="Proteomes" id="UP001065549">
    <property type="component" value="Unassembled WGS sequence"/>
</dbReference>
<keyword evidence="1" id="KW-0732">Signal</keyword>
<dbReference type="InterPro" id="IPR003343">
    <property type="entry name" value="Big_2"/>
</dbReference>
<evidence type="ECO:0000259" key="2">
    <source>
        <dbReference type="SMART" id="SM00635"/>
    </source>
</evidence>
<protein>
    <submittedName>
        <fullName evidence="3">Ig-like domain-containing protein</fullName>
    </submittedName>
</protein>
<proteinExistence type="predicted"/>
<name>A0A9J6QKD8_9FIRM</name>
<reference evidence="3" key="1">
    <citation type="submission" date="2022-09" db="EMBL/GenBank/DDBJ databases">
        <title>Culturomic study of gut microbiota in children with autism spectrum disorder.</title>
        <authorList>
            <person name="Efimov B.A."/>
            <person name="Chaplin A.V."/>
            <person name="Sokolova S.R."/>
            <person name="Pikina A.P."/>
            <person name="Korzhanova M."/>
            <person name="Belova V."/>
            <person name="Korostin D."/>
        </authorList>
    </citation>
    <scope>NUCLEOTIDE SEQUENCE</scope>
    <source>
        <strain evidence="3">ASD5510</strain>
    </source>
</reference>
<keyword evidence="4" id="KW-1185">Reference proteome</keyword>
<dbReference type="Pfam" id="PF02368">
    <property type="entry name" value="Big_2"/>
    <property type="match status" value="2"/>
</dbReference>
<dbReference type="PANTHER" id="PTHR23019:SF0">
    <property type="entry name" value="NUCLEAR PORE MEMBRANE GLYCOPROTEIN 210"/>
    <property type="match status" value="1"/>
</dbReference>
<accession>A0A9J6QKD8</accession>
<dbReference type="InterPro" id="IPR045197">
    <property type="entry name" value="NUP210-like"/>
</dbReference>
<evidence type="ECO:0000313" key="3">
    <source>
        <dbReference type="EMBL" id="MCU7377601.1"/>
    </source>
</evidence>
<dbReference type="InterPro" id="IPR008964">
    <property type="entry name" value="Invasin/intimin_cell_adhesion"/>
</dbReference>
<dbReference type="Gene3D" id="2.60.40.1080">
    <property type="match status" value="2"/>
</dbReference>
<dbReference type="SMART" id="SM00635">
    <property type="entry name" value="BID_2"/>
    <property type="match status" value="2"/>
</dbReference>
<dbReference type="PROSITE" id="PS51257">
    <property type="entry name" value="PROKAR_LIPOPROTEIN"/>
    <property type="match status" value="1"/>
</dbReference>
<feature type="domain" description="BIG2" evidence="2">
    <location>
        <begin position="107"/>
        <end position="181"/>
    </location>
</feature>